<evidence type="ECO:0000256" key="1">
    <source>
        <dbReference type="ARBA" id="ARBA00001946"/>
    </source>
</evidence>
<dbReference type="InterPro" id="IPR029061">
    <property type="entry name" value="THDP-binding"/>
</dbReference>
<dbReference type="SUPFAM" id="SSF52518">
    <property type="entry name" value="Thiamin diphosphate-binding fold (THDP-binding)"/>
    <property type="match status" value="1"/>
</dbReference>
<dbReference type="Proteomes" id="UP000007844">
    <property type="component" value="Chromosome"/>
</dbReference>
<proteinExistence type="predicted"/>
<gene>
    <name evidence="12" type="ORF">Desaf_1542</name>
</gene>
<dbReference type="InterPro" id="IPR011896">
    <property type="entry name" value="OFOB"/>
</dbReference>
<evidence type="ECO:0000256" key="8">
    <source>
        <dbReference type="ARBA" id="ARBA00023014"/>
    </source>
</evidence>
<keyword evidence="8" id="KW-0411">Iron-sulfur</keyword>
<evidence type="ECO:0000313" key="13">
    <source>
        <dbReference type="Proteomes" id="UP000007844"/>
    </source>
</evidence>
<dbReference type="InterPro" id="IPR051457">
    <property type="entry name" value="2-oxoacid:Fd_oxidoreductase"/>
</dbReference>
<accession>F3Z0Q5</accession>
<dbReference type="InterPro" id="IPR011766">
    <property type="entry name" value="TPP_enzyme_TPP-bd"/>
</dbReference>
<feature type="domain" description="Pyruvate ferredoxin oxidoreductase beta subunit C-terminal" evidence="11">
    <location>
        <begin position="198"/>
        <end position="259"/>
    </location>
</feature>
<dbReference type="EMBL" id="CP003221">
    <property type="protein sequence ID" value="EGJ49879.1"/>
    <property type="molecule type" value="Genomic_DNA"/>
</dbReference>
<dbReference type="InterPro" id="IPR032686">
    <property type="entry name" value="PFO_beta_C"/>
</dbReference>
<dbReference type="Gene3D" id="3.40.50.970">
    <property type="match status" value="1"/>
</dbReference>
<keyword evidence="9" id="KW-0786">Thiamine pyrophosphate</keyword>
<dbReference type="GO" id="GO:0044281">
    <property type="term" value="P:small molecule metabolic process"/>
    <property type="evidence" value="ECO:0007669"/>
    <property type="project" value="UniProtKB-ARBA"/>
</dbReference>
<evidence type="ECO:0000256" key="4">
    <source>
        <dbReference type="ARBA" id="ARBA00022723"/>
    </source>
</evidence>
<feature type="domain" description="Thiamine pyrophosphate enzyme TPP-binding" evidence="10">
    <location>
        <begin position="50"/>
        <end position="194"/>
    </location>
</feature>
<dbReference type="GO" id="GO:0045333">
    <property type="term" value="P:cellular respiration"/>
    <property type="evidence" value="ECO:0007669"/>
    <property type="project" value="UniProtKB-ARBA"/>
</dbReference>
<keyword evidence="12" id="KW-0670">Pyruvate</keyword>
<dbReference type="HOGENOM" id="CLU_048564_0_0_7"/>
<evidence type="ECO:0000256" key="3">
    <source>
        <dbReference type="ARBA" id="ARBA00001966"/>
    </source>
</evidence>
<dbReference type="eggNOG" id="COG1013">
    <property type="taxonomic scope" value="Bacteria"/>
</dbReference>
<evidence type="ECO:0000259" key="11">
    <source>
        <dbReference type="Pfam" id="PF12367"/>
    </source>
</evidence>
<keyword evidence="13" id="KW-1185">Reference proteome</keyword>
<comment type="cofactor">
    <cofactor evidence="3">
        <name>[4Fe-4S] cluster</name>
        <dbReference type="ChEBI" id="CHEBI:49883"/>
    </cofactor>
</comment>
<dbReference type="NCBIfam" id="TIGR02177">
    <property type="entry name" value="PorB_KorB"/>
    <property type="match status" value="1"/>
</dbReference>
<dbReference type="CDD" id="cd03375">
    <property type="entry name" value="TPP_OGFOR"/>
    <property type="match status" value="1"/>
</dbReference>
<name>F3Z0Q5_DESAF</name>
<keyword evidence="6" id="KW-0560">Oxidoreductase</keyword>
<evidence type="ECO:0000313" key="12">
    <source>
        <dbReference type="EMBL" id="EGJ49879.1"/>
    </source>
</evidence>
<keyword evidence="7" id="KW-0408">Iron</keyword>
<keyword evidence="5" id="KW-0460">Magnesium</keyword>
<dbReference type="PANTHER" id="PTHR48084">
    <property type="entry name" value="2-OXOGLUTARATE OXIDOREDUCTASE SUBUNIT KORB-RELATED"/>
    <property type="match status" value="1"/>
</dbReference>
<evidence type="ECO:0000256" key="7">
    <source>
        <dbReference type="ARBA" id="ARBA00023004"/>
    </source>
</evidence>
<dbReference type="GO" id="GO:0016625">
    <property type="term" value="F:oxidoreductase activity, acting on the aldehyde or oxo group of donors, iron-sulfur protein as acceptor"/>
    <property type="evidence" value="ECO:0007669"/>
    <property type="project" value="UniProtKB-ARBA"/>
</dbReference>
<dbReference type="Pfam" id="PF12367">
    <property type="entry name" value="PFO_beta_C"/>
    <property type="match status" value="1"/>
</dbReference>
<dbReference type="GO" id="GO:0046872">
    <property type="term" value="F:metal ion binding"/>
    <property type="evidence" value="ECO:0007669"/>
    <property type="project" value="UniProtKB-KW"/>
</dbReference>
<dbReference type="GO" id="GO:0051536">
    <property type="term" value="F:iron-sulfur cluster binding"/>
    <property type="evidence" value="ECO:0007669"/>
    <property type="project" value="UniProtKB-KW"/>
</dbReference>
<dbReference type="PANTHER" id="PTHR48084:SF4">
    <property type="entry name" value="2-OXOGLUTARATE OXIDOREDUCTASE SUBUNIT KORB"/>
    <property type="match status" value="1"/>
</dbReference>
<comment type="cofactor">
    <cofactor evidence="2">
        <name>thiamine diphosphate</name>
        <dbReference type="ChEBI" id="CHEBI:58937"/>
    </cofactor>
</comment>
<evidence type="ECO:0000259" key="10">
    <source>
        <dbReference type="Pfam" id="PF02775"/>
    </source>
</evidence>
<evidence type="ECO:0000256" key="9">
    <source>
        <dbReference type="ARBA" id="ARBA00023052"/>
    </source>
</evidence>
<keyword evidence="4" id="KW-0479">Metal-binding</keyword>
<sequence length="295" mass="32307">MVDIKDYPEFETAWCPGCGNFPLRKAMRQALANLGLEPHQVVFVSGIGQAAKAPHYIPCNLFNGLHGRALPPAQAIKLALPQATVIVESGDGDMYGEGGNHFIAAIRRNVDITAVVHDNQIYGLTKGQASPTTMPGHKTKAQPFGAPSDAFNPVAVAVAMRANFVARGFVGDMEHLAELIAQAVRQPGFALVDVFQPCVSFNKVNTFQWYKQRCYKLDESHDPTDWRQAMDKAVEFGERIPIGVVYKGGRPTFEDRLPTAPKEPLARRGVDREALKRIMSTYGAPLKRPTKKAGP</sequence>
<organism evidence="12 13">
    <name type="scientific">Desulfocurvibacter africanus subsp. africanus str. Walvis Bay</name>
    <dbReference type="NCBI Taxonomy" id="690850"/>
    <lineage>
        <taxon>Bacteria</taxon>
        <taxon>Pseudomonadati</taxon>
        <taxon>Thermodesulfobacteriota</taxon>
        <taxon>Desulfovibrionia</taxon>
        <taxon>Desulfovibrionales</taxon>
        <taxon>Desulfovibrionaceae</taxon>
        <taxon>Desulfocurvibacter</taxon>
    </lineage>
</organism>
<protein>
    <submittedName>
        <fullName evidence="12">Pyruvate ferredoxin/flavodoxin oxidoreductase, beta subunit</fullName>
    </submittedName>
</protein>
<dbReference type="KEGG" id="daf:Desaf_1542"/>
<dbReference type="GO" id="GO:0030976">
    <property type="term" value="F:thiamine pyrophosphate binding"/>
    <property type="evidence" value="ECO:0007669"/>
    <property type="project" value="InterPro"/>
</dbReference>
<evidence type="ECO:0000256" key="5">
    <source>
        <dbReference type="ARBA" id="ARBA00022842"/>
    </source>
</evidence>
<dbReference type="RefSeq" id="WP_014259663.1">
    <property type="nucleotide sequence ID" value="NC_016629.1"/>
</dbReference>
<comment type="cofactor">
    <cofactor evidence="1">
        <name>Mg(2+)</name>
        <dbReference type="ChEBI" id="CHEBI:18420"/>
    </cofactor>
</comment>
<evidence type="ECO:0000256" key="2">
    <source>
        <dbReference type="ARBA" id="ARBA00001964"/>
    </source>
</evidence>
<dbReference type="AlphaFoldDB" id="F3Z0Q5"/>
<dbReference type="STRING" id="690850.Desaf_1542"/>
<dbReference type="Pfam" id="PF02775">
    <property type="entry name" value="TPP_enzyme_C"/>
    <property type="match status" value="1"/>
</dbReference>
<reference evidence="12 13" key="1">
    <citation type="journal article" date="2011" name="J. Bacteriol.">
        <title>Genome sequence of the mercury-methylating and pleomorphic Desulfovibrio africanus Strain Walvis Bay.</title>
        <authorList>
            <person name="Brown S.D."/>
            <person name="Wall J.D."/>
            <person name="Kucken A.M."/>
            <person name="Gilmour C.C."/>
            <person name="Podar M."/>
            <person name="Brandt C.C."/>
            <person name="Teshima H."/>
            <person name="Detter J.C."/>
            <person name="Han C.S."/>
            <person name="Land M.L."/>
            <person name="Lucas S."/>
            <person name="Han J."/>
            <person name="Pennacchio L."/>
            <person name="Nolan M."/>
            <person name="Pitluck S."/>
            <person name="Woyke T."/>
            <person name="Goodwin L."/>
            <person name="Palumbo A.V."/>
            <person name="Elias D.A."/>
        </authorList>
    </citation>
    <scope>NUCLEOTIDE SEQUENCE [LARGE SCALE GENOMIC DNA]</scope>
    <source>
        <strain evidence="12 13">Walvis Bay</strain>
    </source>
</reference>
<evidence type="ECO:0000256" key="6">
    <source>
        <dbReference type="ARBA" id="ARBA00023002"/>
    </source>
</evidence>